<proteinExistence type="predicted"/>
<name>A0A1B0Z253_9PROT</name>
<accession>A0A1B0Z253</accession>
<reference evidence="1" key="1">
    <citation type="submission" date="2015-11" db="EMBL/GenBank/DDBJ databases">
        <title>Genomes of Abundant and Widespread Viruses from the Deep Ocean.</title>
        <authorList>
            <person name="Mizuno C.M."/>
            <person name="Ghai R."/>
            <person name="Saghai A."/>
            <person name="Lopez-Garcia P."/>
            <person name="Rodriguez-Valera F."/>
        </authorList>
    </citation>
    <scope>NUCLEOTIDE SEQUENCE</scope>
</reference>
<organism evidence="1">
    <name type="scientific">uncultured Alphaproteobacteria bacterium</name>
    <dbReference type="NCBI Taxonomy" id="91750"/>
    <lineage>
        <taxon>Bacteria</taxon>
        <taxon>Pseudomonadati</taxon>
        <taxon>Pseudomonadota</taxon>
        <taxon>Alphaproteobacteria</taxon>
        <taxon>environmental samples</taxon>
    </lineage>
</organism>
<dbReference type="EMBL" id="KT997804">
    <property type="protein sequence ID" value="ANO58282.1"/>
    <property type="molecule type" value="Genomic_DNA"/>
</dbReference>
<evidence type="ECO:0000313" key="1">
    <source>
        <dbReference type="EMBL" id="ANO58282.1"/>
    </source>
</evidence>
<dbReference type="AlphaFoldDB" id="A0A1B0Z253"/>
<protein>
    <submittedName>
        <fullName evidence="1">Uncharacterized protein</fullName>
    </submittedName>
</protein>
<sequence length="145" mass="15827">MSQIEEDTAAANKFLADTARANELFVEAAKLMMKSQDPESKSLGYKNQAQDWLEEGFHGLTKIIENYSSTDLAVKLISGQSVGGISLESYGEEISYWEKHGGSKPASGESILDEAAGAFSGVADDIGAAMKEFQESFERYDKRTK</sequence>